<keyword evidence="2" id="KW-1003">Cell membrane</keyword>
<keyword evidence="8" id="KW-1185">Reference proteome</keyword>
<feature type="transmembrane region" description="Helical" evidence="6">
    <location>
        <begin position="128"/>
        <end position="146"/>
    </location>
</feature>
<dbReference type="Pfam" id="PF02653">
    <property type="entry name" value="BPD_transp_2"/>
    <property type="match status" value="1"/>
</dbReference>
<feature type="transmembrane region" description="Helical" evidence="6">
    <location>
        <begin position="265"/>
        <end position="288"/>
    </location>
</feature>
<dbReference type="Proteomes" id="UP001496627">
    <property type="component" value="Unassembled WGS sequence"/>
</dbReference>
<feature type="transmembrane region" description="Helical" evidence="6">
    <location>
        <begin position="78"/>
        <end position="96"/>
    </location>
</feature>
<keyword evidence="4 6" id="KW-1133">Transmembrane helix</keyword>
<feature type="transmembrane region" description="Helical" evidence="6">
    <location>
        <begin position="177"/>
        <end position="196"/>
    </location>
</feature>
<evidence type="ECO:0000256" key="4">
    <source>
        <dbReference type="ARBA" id="ARBA00022989"/>
    </source>
</evidence>
<dbReference type="CDD" id="cd06581">
    <property type="entry name" value="TM_PBP1_LivM_like"/>
    <property type="match status" value="1"/>
</dbReference>
<keyword evidence="5 6" id="KW-0472">Membrane</keyword>
<evidence type="ECO:0000256" key="5">
    <source>
        <dbReference type="ARBA" id="ARBA00023136"/>
    </source>
</evidence>
<dbReference type="EMBL" id="JBEAAL010000054">
    <property type="protein sequence ID" value="MEQ1409714.1"/>
    <property type="molecule type" value="Genomic_DNA"/>
</dbReference>
<evidence type="ECO:0000256" key="2">
    <source>
        <dbReference type="ARBA" id="ARBA00022475"/>
    </source>
</evidence>
<organism evidence="7 8">
    <name type="scientific">Neorhizobium phenanthreniclasticum</name>
    <dbReference type="NCBI Taxonomy" id="3157917"/>
    <lineage>
        <taxon>Bacteria</taxon>
        <taxon>Pseudomonadati</taxon>
        <taxon>Pseudomonadota</taxon>
        <taxon>Alphaproteobacteria</taxon>
        <taxon>Hyphomicrobiales</taxon>
        <taxon>Rhizobiaceae</taxon>
        <taxon>Rhizobium/Agrobacterium group</taxon>
        <taxon>Neorhizobium</taxon>
    </lineage>
</organism>
<feature type="transmembrane region" description="Helical" evidence="6">
    <location>
        <begin position="102"/>
        <end position="121"/>
    </location>
</feature>
<feature type="transmembrane region" description="Helical" evidence="6">
    <location>
        <begin position="45"/>
        <end position="66"/>
    </location>
</feature>
<dbReference type="InterPro" id="IPR043428">
    <property type="entry name" value="LivM-like"/>
</dbReference>
<gene>
    <name evidence="7" type="ORF">ABK249_32960</name>
</gene>
<proteinExistence type="predicted"/>
<feature type="transmembrane region" description="Helical" evidence="6">
    <location>
        <begin position="300"/>
        <end position="319"/>
    </location>
</feature>
<evidence type="ECO:0000313" key="8">
    <source>
        <dbReference type="Proteomes" id="UP001496627"/>
    </source>
</evidence>
<sequence length="336" mass="35624">MSNLSMAAAAPKVRTSTTPPVLVVVGIAVALVGFVLPWLGLPRNILSLLTSASMTAILATGVGFLVRQAGFSSFGHAAFYGGAAYLLVLMSVYTGLSGEAVVLLAPVIATLAAFALSFILLRTQGVAFSMLSLAIAQALFELMMRWRDLANGEDGLRMRLPREIFGLKLSFFQKADTMFLVSWSALIIIIVGLVLLSRSHFGTLTLAIKNNEERARFIGFRTLMPRAAIIALSGLIASIGGTLFALYNGYITPGLLHWSLSGEALIIAIIGGTRSVWGPALGAFLFVILRDFAGNYTTHWQSIVGLVLIAVVILLPSGASGAVSSLVNRIRGGRDV</sequence>
<reference evidence="7 8" key="1">
    <citation type="submission" date="2024-05" db="EMBL/GenBank/DDBJ databases">
        <title>Neorhizobium sp. Rsf11, a plant growth promoting and heavy metal resistant PAH-degrader.</title>
        <authorList>
            <person name="Golubev S.N."/>
            <person name="Muratova A.Y."/>
            <person name="Markelova M.I."/>
        </authorList>
    </citation>
    <scope>NUCLEOTIDE SEQUENCE [LARGE SCALE GENOMIC DNA]</scope>
    <source>
        <strain evidence="7 8">Rsf11</strain>
    </source>
</reference>
<feature type="transmembrane region" description="Helical" evidence="6">
    <location>
        <begin position="223"/>
        <end position="245"/>
    </location>
</feature>
<feature type="transmembrane region" description="Helical" evidence="6">
    <location>
        <begin position="21"/>
        <end position="39"/>
    </location>
</feature>
<dbReference type="RefSeq" id="WP_210058948.1">
    <property type="nucleotide sequence ID" value="NZ_JBEAAL010000054.1"/>
</dbReference>
<comment type="subcellular location">
    <subcellularLocation>
        <location evidence="1">Cell membrane</location>
        <topology evidence="1">Multi-pass membrane protein</topology>
    </subcellularLocation>
</comment>
<protein>
    <submittedName>
        <fullName evidence="7">Branched-chain amino acid ABC transporter permease</fullName>
    </submittedName>
</protein>
<dbReference type="PANTHER" id="PTHR30482:SF17">
    <property type="entry name" value="ABC TRANSPORTER ATP-BINDING PROTEIN"/>
    <property type="match status" value="1"/>
</dbReference>
<evidence type="ECO:0000313" key="7">
    <source>
        <dbReference type="EMBL" id="MEQ1409714.1"/>
    </source>
</evidence>
<name>A0ABV0MFU6_9HYPH</name>
<dbReference type="InterPro" id="IPR001851">
    <property type="entry name" value="ABC_transp_permease"/>
</dbReference>
<evidence type="ECO:0000256" key="6">
    <source>
        <dbReference type="SAM" id="Phobius"/>
    </source>
</evidence>
<evidence type="ECO:0000256" key="1">
    <source>
        <dbReference type="ARBA" id="ARBA00004651"/>
    </source>
</evidence>
<evidence type="ECO:0000256" key="3">
    <source>
        <dbReference type="ARBA" id="ARBA00022692"/>
    </source>
</evidence>
<dbReference type="PANTHER" id="PTHR30482">
    <property type="entry name" value="HIGH-AFFINITY BRANCHED-CHAIN AMINO ACID TRANSPORT SYSTEM PERMEASE"/>
    <property type="match status" value="1"/>
</dbReference>
<comment type="caution">
    <text evidence="7">The sequence shown here is derived from an EMBL/GenBank/DDBJ whole genome shotgun (WGS) entry which is preliminary data.</text>
</comment>
<keyword evidence="3 6" id="KW-0812">Transmembrane</keyword>
<accession>A0ABV0MFU6</accession>